<feature type="active site" description="Charge relay system" evidence="2">
    <location>
        <position position="197"/>
    </location>
</feature>
<dbReference type="PIRSF" id="PIRSF005211">
    <property type="entry name" value="Ab_hydro_YheT"/>
    <property type="match status" value="1"/>
</dbReference>
<dbReference type="InterPro" id="IPR050960">
    <property type="entry name" value="AB_hydrolase_4_sf"/>
</dbReference>
<dbReference type="EMBL" id="MU250536">
    <property type="protein sequence ID" value="KAG7445503.1"/>
    <property type="molecule type" value="Genomic_DNA"/>
</dbReference>
<dbReference type="GO" id="GO:0051793">
    <property type="term" value="P:medium-chain fatty acid catabolic process"/>
    <property type="evidence" value="ECO:0007669"/>
    <property type="project" value="TreeGrafter"/>
</dbReference>
<accession>A0A9P8ARL1</accession>
<dbReference type="Gene3D" id="3.40.50.1820">
    <property type="entry name" value="alpha/beta hydrolase"/>
    <property type="match status" value="1"/>
</dbReference>
<dbReference type="GeneID" id="66112767"/>
<sequence>MGAAFSSTGKTRLFYPSSPLAVTIRTKTKETIRGNLRQAIEERCPTLALGEFVPAWWLPNGHLQLIYCVVGDFSKTDHVVYKRTYLRLVDGGTLGLDSTPPNQDSFNDDTPVVVVMHGLTGGSHESYVRNILAAACLPVEKGGLGYRAVVINFRGCAGIPLTSHQFYSAGYTDDLRQALLYISQLYPKAPLLGLGFSLGANVIVRYLAEEKEHSRLSSACVLACPIVVLWMRKEASDFVINRKFGTPVQVRITWFMIKFRPLSSIAKRPWDLSKNNDAMESTLWGKYVYSKGMASNLLRLLSRHTVVLSRRPGHYVTTAMHAAFALKSPTLEQFDDAFTSKAGGAPPVFPFPSAKQYYTWASSHYVLPDVRVPLLALNAADDPIVQKVPDDVDNPSVVLALTPGGGHLGWFEVGKQGSVAVTRWITKPVIEWLRLVAEDLVLERKTKEVYVSGDGFFKEPGRDDIGCKVIDGGGLVEDTTDVDLIQGL</sequence>
<evidence type="ECO:0000256" key="2">
    <source>
        <dbReference type="PIRSR" id="PIRSR005211-1"/>
    </source>
</evidence>
<proteinExistence type="inferred from homology"/>
<feature type="active site" description="Charge relay system" evidence="2">
    <location>
        <position position="407"/>
    </location>
</feature>
<evidence type="ECO:0000259" key="3">
    <source>
        <dbReference type="Pfam" id="PF00561"/>
    </source>
</evidence>
<comment type="caution">
    <text evidence="4">The sequence shown here is derived from an EMBL/GenBank/DDBJ whole genome shotgun (WGS) entry which is preliminary data.</text>
</comment>
<feature type="domain" description="AB hydrolase-1" evidence="3">
    <location>
        <begin position="111"/>
        <end position="225"/>
    </location>
</feature>
<dbReference type="InterPro" id="IPR000073">
    <property type="entry name" value="AB_hydrolase_1"/>
</dbReference>
<evidence type="ECO:0000313" key="4">
    <source>
        <dbReference type="EMBL" id="KAG7445503.1"/>
    </source>
</evidence>
<gene>
    <name evidence="4" type="ORF">BT62DRAFT_994513</name>
</gene>
<comment type="similarity">
    <text evidence="1">Belongs to the AB hydrolase superfamily. AB hydrolase 4 family.</text>
</comment>
<dbReference type="InterPro" id="IPR029058">
    <property type="entry name" value="AB_hydrolase_fold"/>
</dbReference>
<evidence type="ECO:0000256" key="1">
    <source>
        <dbReference type="ARBA" id="ARBA00010884"/>
    </source>
</evidence>
<dbReference type="OrthoDB" id="5954035at2759"/>
<dbReference type="GO" id="GO:0051792">
    <property type="term" value="P:medium-chain fatty acid biosynthetic process"/>
    <property type="evidence" value="ECO:0007669"/>
    <property type="project" value="TreeGrafter"/>
</dbReference>
<dbReference type="AlphaFoldDB" id="A0A9P8ARL1"/>
<name>A0A9P8ARL1_9AGAR</name>
<dbReference type="PANTHER" id="PTHR10794">
    <property type="entry name" value="ABHYDROLASE DOMAIN-CONTAINING PROTEIN"/>
    <property type="match status" value="1"/>
</dbReference>
<dbReference type="GO" id="GO:0047372">
    <property type="term" value="F:monoacylglycerol lipase activity"/>
    <property type="evidence" value="ECO:0007669"/>
    <property type="project" value="TreeGrafter"/>
</dbReference>
<dbReference type="RefSeq" id="XP_043039003.1">
    <property type="nucleotide sequence ID" value="XM_043190470.1"/>
</dbReference>
<evidence type="ECO:0000313" key="5">
    <source>
        <dbReference type="Proteomes" id="UP000812287"/>
    </source>
</evidence>
<dbReference type="SUPFAM" id="SSF53474">
    <property type="entry name" value="alpha/beta-Hydrolases"/>
    <property type="match status" value="1"/>
</dbReference>
<dbReference type="Pfam" id="PF00561">
    <property type="entry name" value="Abhydrolase_1"/>
    <property type="match status" value="1"/>
</dbReference>
<feature type="active site" description="Charge relay system" evidence="2">
    <location>
        <position position="382"/>
    </location>
</feature>
<dbReference type="GO" id="GO:0008126">
    <property type="term" value="F:acetylesterase activity"/>
    <property type="evidence" value="ECO:0007669"/>
    <property type="project" value="TreeGrafter"/>
</dbReference>
<protein>
    <submittedName>
        <fullName evidence="4">AB-hydrolase YheT</fullName>
    </submittedName>
</protein>
<dbReference type="InterPro" id="IPR012020">
    <property type="entry name" value="ABHD4"/>
</dbReference>
<dbReference type="Proteomes" id="UP000812287">
    <property type="component" value="Unassembled WGS sequence"/>
</dbReference>
<organism evidence="4 5">
    <name type="scientific">Guyanagaster necrorhizus</name>
    <dbReference type="NCBI Taxonomy" id="856835"/>
    <lineage>
        <taxon>Eukaryota</taxon>
        <taxon>Fungi</taxon>
        <taxon>Dikarya</taxon>
        <taxon>Basidiomycota</taxon>
        <taxon>Agaricomycotina</taxon>
        <taxon>Agaricomycetes</taxon>
        <taxon>Agaricomycetidae</taxon>
        <taxon>Agaricales</taxon>
        <taxon>Marasmiineae</taxon>
        <taxon>Physalacriaceae</taxon>
        <taxon>Guyanagaster</taxon>
    </lineage>
</organism>
<reference evidence="4" key="1">
    <citation type="submission" date="2020-11" db="EMBL/GenBank/DDBJ databases">
        <title>Adaptations for nitrogen fixation in a non-lichenized fungal sporocarp promotes dispersal by wood-feeding termites.</title>
        <authorList>
            <consortium name="DOE Joint Genome Institute"/>
            <person name="Koch R.A."/>
            <person name="Yoon G."/>
            <person name="Arayal U."/>
            <person name="Lail K."/>
            <person name="Amirebrahimi M."/>
            <person name="Labutti K."/>
            <person name="Lipzen A."/>
            <person name="Riley R."/>
            <person name="Barry K."/>
            <person name="Henrissat B."/>
            <person name="Grigoriev I.V."/>
            <person name="Herr J.R."/>
            <person name="Aime M.C."/>
        </authorList>
    </citation>
    <scope>NUCLEOTIDE SEQUENCE</scope>
    <source>
        <strain evidence="4">MCA 3950</strain>
    </source>
</reference>
<keyword evidence="5" id="KW-1185">Reference proteome</keyword>
<dbReference type="PANTHER" id="PTHR10794:SF63">
    <property type="entry name" value="ALPHA_BETA HYDROLASE 1, ISOFORM A"/>
    <property type="match status" value="1"/>
</dbReference>